<keyword evidence="4" id="KW-0456">Lyase</keyword>
<sequence length="403" mass="45670">MDMSTKEYLEPLYSQPEASLFDLITEVKTPALVYDLKGMKDVVRRIQEDLSLVQNTKLNLAVKATHTPEILAQYASWGLGCDVASIGEYKLAKEAGFSEITTTAPAYTVQEMNELMEENCLIDLDSISQLTLYGESFPKTEIGLRIRMPLPTHLESNATFGNDSRFGINSTDPLLDEVIEKYALTVKRIHVHSGQMTPESLLYKADYLLALAERFKKVDTIDFGGGLFHFYVDRAEARSHLRRLNNIVEEWTNKHRREMHFRFEPGGALLAGCGYLVATVLANEYHEHFKKRILTLNLSAWNLAPWHKPQVFALQTASEEVEPYFIAGNTLYEGDFFGKDTNGSMMEFHLPTNLELGTPLLFTASGAYTMTNSRQFNRIPLPQEYVYENDSLSQIVRGHGCEK</sequence>
<dbReference type="PANTHER" id="PTHR43727:SF2">
    <property type="entry name" value="GROUP IV DECARBOXYLASE"/>
    <property type="match status" value="1"/>
</dbReference>
<reference evidence="6 7" key="1">
    <citation type="submission" date="2023-10" db="EMBL/GenBank/DDBJ databases">
        <title>Screening of Alkalihalobacillus lindianensis BZ-TG-R113 and Its Alleviation of Salt Stress on Rapeseed Growth.</title>
        <authorList>
            <person name="Zhao B."/>
            <person name="Guo T."/>
        </authorList>
    </citation>
    <scope>NUCLEOTIDE SEQUENCE [LARGE SCALE GENOMIC DNA]</scope>
    <source>
        <strain evidence="6 7">BZ-TG-R113</strain>
    </source>
</reference>
<dbReference type="InterPro" id="IPR000183">
    <property type="entry name" value="Orn/DAP/Arg_de-COase"/>
</dbReference>
<dbReference type="InterPro" id="IPR009006">
    <property type="entry name" value="Ala_racemase/Decarboxylase_C"/>
</dbReference>
<dbReference type="SUPFAM" id="SSF50621">
    <property type="entry name" value="Alanine racemase C-terminal domain-like"/>
    <property type="match status" value="1"/>
</dbReference>
<comment type="caution">
    <text evidence="6">The sequence shown here is derived from an EMBL/GenBank/DDBJ whole genome shotgun (WGS) entry which is preliminary data.</text>
</comment>
<proteinExistence type="predicted"/>
<dbReference type="RefSeq" id="WP_317121614.1">
    <property type="nucleotide sequence ID" value="NZ_JAWJBA010000002.1"/>
</dbReference>
<dbReference type="Proteomes" id="UP001287282">
    <property type="component" value="Unassembled WGS sequence"/>
</dbReference>
<gene>
    <name evidence="6" type="ORF">RYX56_08360</name>
</gene>
<name>A0ABU3X910_9BACI</name>
<dbReference type="InterPro" id="IPR002986">
    <property type="entry name" value="DAP_deCOOHase_LysA"/>
</dbReference>
<evidence type="ECO:0000313" key="7">
    <source>
        <dbReference type="Proteomes" id="UP001287282"/>
    </source>
</evidence>
<dbReference type="Pfam" id="PF02784">
    <property type="entry name" value="Orn_Arg_deC_N"/>
    <property type="match status" value="1"/>
</dbReference>
<accession>A0ABU3X910</accession>
<dbReference type="InterPro" id="IPR022644">
    <property type="entry name" value="De-COase2_N"/>
</dbReference>
<dbReference type="PRINTS" id="PR01181">
    <property type="entry name" value="DAPDCRBXLASE"/>
</dbReference>
<keyword evidence="2" id="KW-0210">Decarboxylase</keyword>
<dbReference type="Gene3D" id="3.20.20.10">
    <property type="entry name" value="Alanine racemase"/>
    <property type="match status" value="1"/>
</dbReference>
<keyword evidence="3" id="KW-0663">Pyridoxal phosphate</keyword>
<feature type="domain" description="Orn/DAP/Arg decarboxylase 2 N-terminal" evidence="5">
    <location>
        <begin position="41"/>
        <end position="269"/>
    </location>
</feature>
<evidence type="ECO:0000256" key="1">
    <source>
        <dbReference type="ARBA" id="ARBA00001933"/>
    </source>
</evidence>
<evidence type="ECO:0000256" key="4">
    <source>
        <dbReference type="ARBA" id="ARBA00023239"/>
    </source>
</evidence>
<dbReference type="EMBL" id="JAWJBA010000002">
    <property type="protein sequence ID" value="MDV2684381.1"/>
    <property type="molecule type" value="Genomic_DNA"/>
</dbReference>
<dbReference type="Gene3D" id="2.40.37.10">
    <property type="entry name" value="Lyase, Ornithine Decarboxylase, Chain A, domain 1"/>
    <property type="match status" value="1"/>
</dbReference>
<organism evidence="6 7">
    <name type="scientific">Alkalihalophilus lindianensis</name>
    <dbReference type="NCBI Taxonomy" id="1630542"/>
    <lineage>
        <taxon>Bacteria</taxon>
        <taxon>Bacillati</taxon>
        <taxon>Bacillota</taxon>
        <taxon>Bacilli</taxon>
        <taxon>Bacillales</taxon>
        <taxon>Bacillaceae</taxon>
        <taxon>Alkalihalophilus</taxon>
    </lineage>
</organism>
<dbReference type="PRINTS" id="PR01179">
    <property type="entry name" value="ODADCRBXLASE"/>
</dbReference>
<evidence type="ECO:0000256" key="3">
    <source>
        <dbReference type="ARBA" id="ARBA00022898"/>
    </source>
</evidence>
<dbReference type="SUPFAM" id="SSF51419">
    <property type="entry name" value="PLP-binding barrel"/>
    <property type="match status" value="1"/>
</dbReference>
<evidence type="ECO:0000313" key="6">
    <source>
        <dbReference type="EMBL" id="MDV2684381.1"/>
    </source>
</evidence>
<protein>
    <recommendedName>
        <fullName evidence="5">Orn/DAP/Arg decarboxylase 2 N-terminal domain-containing protein</fullName>
    </recommendedName>
</protein>
<dbReference type="InterPro" id="IPR029066">
    <property type="entry name" value="PLP-binding_barrel"/>
</dbReference>
<evidence type="ECO:0000256" key="2">
    <source>
        <dbReference type="ARBA" id="ARBA00022793"/>
    </source>
</evidence>
<keyword evidence="7" id="KW-1185">Reference proteome</keyword>
<evidence type="ECO:0000259" key="5">
    <source>
        <dbReference type="Pfam" id="PF02784"/>
    </source>
</evidence>
<dbReference type="PANTHER" id="PTHR43727">
    <property type="entry name" value="DIAMINOPIMELATE DECARBOXYLASE"/>
    <property type="match status" value="1"/>
</dbReference>
<comment type="cofactor">
    <cofactor evidence="1">
        <name>pyridoxal 5'-phosphate</name>
        <dbReference type="ChEBI" id="CHEBI:597326"/>
    </cofactor>
</comment>